<comment type="caution">
    <text evidence="2">The sequence shown here is derived from an EMBL/GenBank/DDBJ whole genome shotgun (WGS) entry which is preliminary data.</text>
</comment>
<evidence type="ECO:0008006" key="4">
    <source>
        <dbReference type="Google" id="ProtNLM"/>
    </source>
</evidence>
<proteinExistence type="predicted"/>
<dbReference type="InterPro" id="IPR021320">
    <property type="entry name" value="DUF2905"/>
</dbReference>
<feature type="transmembrane region" description="Helical" evidence="1">
    <location>
        <begin position="7"/>
        <end position="24"/>
    </location>
</feature>
<keyword evidence="1" id="KW-0812">Transmembrane</keyword>
<dbReference type="Pfam" id="PF11146">
    <property type="entry name" value="DUF2905"/>
    <property type="match status" value="1"/>
</dbReference>
<evidence type="ECO:0000313" key="2">
    <source>
        <dbReference type="EMBL" id="OGE19179.1"/>
    </source>
</evidence>
<name>A0A1F5IS52_9BACT</name>
<organism evidence="2 3">
    <name type="scientific">Candidatus Daviesbacteria bacterium RIFCSPHIGHO2_01_FULL_41_23</name>
    <dbReference type="NCBI Taxonomy" id="1797764"/>
    <lineage>
        <taxon>Bacteria</taxon>
        <taxon>Candidatus Daviesiibacteriota</taxon>
    </lineage>
</organism>
<evidence type="ECO:0000313" key="3">
    <source>
        <dbReference type="Proteomes" id="UP000176336"/>
    </source>
</evidence>
<accession>A0A1F5IS52</accession>
<dbReference type="EMBL" id="MFCR01000004">
    <property type="protein sequence ID" value="OGE19179.1"/>
    <property type="molecule type" value="Genomic_DNA"/>
</dbReference>
<dbReference type="PANTHER" id="PTHR36443:SF1">
    <property type="entry name" value="BSR5223 PROTEIN"/>
    <property type="match status" value="1"/>
</dbReference>
<evidence type="ECO:0000256" key="1">
    <source>
        <dbReference type="SAM" id="Phobius"/>
    </source>
</evidence>
<gene>
    <name evidence="2" type="ORF">A2871_02915</name>
</gene>
<dbReference type="Proteomes" id="UP000176336">
    <property type="component" value="Unassembled WGS sequence"/>
</dbReference>
<protein>
    <recommendedName>
        <fullName evidence="4">DUF2905 domain-containing protein</fullName>
    </recommendedName>
</protein>
<keyword evidence="1" id="KW-1133">Transmembrane helix</keyword>
<dbReference type="AlphaFoldDB" id="A0A1F5IS52"/>
<dbReference type="PANTHER" id="PTHR36443">
    <property type="entry name" value="BSR5223 PROTEIN"/>
    <property type="match status" value="1"/>
</dbReference>
<feature type="transmembrane region" description="Helical" evidence="1">
    <location>
        <begin position="44"/>
        <end position="65"/>
    </location>
</feature>
<sequence>MQDIGKIFSLSAVVFLILGLLFNLMPRLPRIPGDIYLDKLGFRIYIPFISTIVTSVILILLFNFFKK</sequence>
<keyword evidence="1" id="KW-0472">Membrane</keyword>
<reference evidence="2 3" key="1">
    <citation type="journal article" date="2016" name="Nat. Commun.">
        <title>Thousands of microbial genomes shed light on interconnected biogeochemical processes in an aquifer system.</title>
        <authorList>
            <person name="Anantharaman K."/>
            <person name="Brown C.T."/>
            <person name="Hug L.A."/>
            <person name="Sharon I."/>
            <person name="Castelle C.J."/>
            <person name="Probst A.J."/>
            <person name="Thomas B.C."/>
            <person name="Singh A."/>
            <person name="Wilkins M.J."/>
            <person name="Karaoz U."/>
            <person name="Brodie E.L."/>
            <person name="Williams K.H."/>
            <person name="Hubbard S.S."/>
            <person name="Banfield J.F."/>
        </authorList>
    </citation>
    <scope>NUCLEOTIDE SEQUENCE [LARGE SCALE GENOMIC DNA]</scope>
</reference>